<dbReference type="AlphaFoldDB" id="V6LQ06"/>
<feature type="region of interest" description="Disordered" evidence="1">
    <location>
        <begin position="1"/>
        <end position="26"/>
    </location>
</feature>
<reference evidence="3" key="2">
    <citation type="submission" date="2020-12" db="EMBL/GenBank/DDBJ databases">
        <title>New Spironucleus salmonicida genome in near-complete chromosomes.</title>
        <authorList>
            <person name="Xu F."/>
            <person name="Kurt Z."/>
            <person name="Jimenez-Gonzalez A."/>
            <person name="Astvaldsson A."/>
            <person name="Andersson J.O."/>
            <person name="Svard S.G."/>
        </authorList>
    </citation>
    <scope>NUCLEOTIDE SEQUENCE</scope>
    <source>
        <strain evidence="3">ATCC 50377</strain>
    </source>
</reference>
<proteinExistence type="predicted"/>
<sequence>MGQICSKPQVQDDKMEEEPDCKFGQETQQQTIDVLVHYRHASSIVKSSTISRASSTRRQAGYSIVGNSVSGI</sequence>
<keyword evidence="4" id="KW-1185">Reference proteome</keyword>
<dbReference type="Proteomes" id="UP000018208">
    <property type="component" value="Unassembled WGS sequence"/>
</dbReference>
<accession>V6LQ06</accession>
<protein>
    <submittedName>
        <fullName evidence="2">Uncharacterized protein</fullName>
    </submittedName>
</protein>
<dbReference type="EMBL" id="AUWU02000006">
    <property type="protein sequence ID" value="KAH0572007.1"/>
    <property type="molecule type" value="Genomic_DNA"/>
</dbReference>
<evidence type="ECO:0000256" key="1">
    <source>
        <dbReference type="SAM" id="MobiDB-lite"/>
    </source>
</evidence>
<dbReference type="EMBL" id="KI546153">
    <property type="protein sequence ID" value="EST42844.1"/>
    <property type="molecule type" value="Genomic_DNA"/>
</dbReference>
<reference evidence="2 3" key="1">
    <citation type="journal article" date="2014" name="PLoS Genet.">
        <title>The Genome of Spironucleus salmonicida Highlights a Fish Pathogen Adapted to Fluctuating Environments.</title>
        <authorList>
            <person name="Xu F."/>
            <person name="Jerlstrom-Hultqvist J."/>
            <person name="Einarsson E."/>
            <person name="Astvaldsson A."/>
            <person name="Svard S.G."/>
            <person name="Andersson J.O."/>
        </authorList>
    </citation>
    <scope>NUCLEOTIDE SEQUENCE</scope>
    <source>
        <strain evidence="3">ATCC 50377</strain>
    </source>
</reference>
<evidence type="ECO:0000313" key="2">
    <source>
        <dbReference type="EMBL" id="EST42844.1"/>
    </source>
</evidence>
<gene>
    <name evidence="2" type="ORF">SS50377_17530</name>
    <name evidence="3" type="ORF">SS50377_26208</name>
</gene>
<evidence type="ECO:0000313" key="4">
    <source>
        <dbReference type="Proteomes" id="UP000018208"/>
    </source>
</evidence>
<organism evidence="2">
    <name type="scientific">Spironucleus salmonicida</name>
    <dbReference type="NCBI Taxonomy" id="348837"/>
    <lineage>
        <taxon>Eukaryota</taxon>
        <taxon>Metamonada</taxon>
        <taxon>Diplomonadida</taxon>
        <taxon>Hexamitidae</taxon>
        <taxon>Hexamitinae</taxon>
        <taxon>Spironucleus</taxon>
    </lineage>
</organism>
<dbReference type="VEuPathDB" id="GiardiaDB:SS50377_26208"/>
<evidence type="ECO:0000313" key="3">
    <source>
        <dbReference type="EMBL" id="KAH0572007.1"/>
    </source>
</evidence>
<name>V6LQ06_9EUKA</name>